<dbReference type="STRING" id="1035839.GCA_000238795_00815"/>
<dbReference type="Proteomes" id="UP000253872">
    <property type="component" value="Unassembled WGS sequence"/>
</dbReference>
<gene>
    <name evidence="1" type="ORF">DPV93_09130</name>
</gene>
<dbReference type="EMBL" id="QEPN01000008">
    <property type="protein sequence ID" value="RDE70322.1"/>
    <property type="molecule type" value="Genomic_DNA"/>
</dbReference>
<dbReference type="Gene3D" id="1.10.10.690">
    <property type="entry name" value="YidB-like"/>
    <property type="match status" value="1"/>
</dbReference>
<organism evidence="1 2">
    <name type="scientific">Haemophilus sputorum</name>
    <dbReference type="NCBI Taxonomy" id="1078480"/>
    <lineage>
        <taxon>Bacteria</taxon>
        <taxon>Pseudomonadati</taxon>
        <taxon>Pseudomonadota</taxon>
        <taxon>Gammaproteobacteria</taxon>
        <taxon>Pasteurellales</taxon>
        <taxon>Pasteurellaceae</taxon>
        <taxon>Haemophilus</taxon>
    </lineage>
</organism>
<reference evidence="1 2" key="1">
    <citation type="submission" date="2018-05" db="EMBL/GenBank/DDBJ databases">
        <title>Draft Genome Sequences for a Diverse set of 7 Haemophilus Species.</title>
        <authorList>
            <person name="Nichols M."/>
            <person name="Topaz N."/>
            <person name="Wang X."/>
            <person name="Wang X."/>
            <person name="Boxrud D."/>
        </authorList>
    </citation>
    <scope>NUCLEOTIDE SEQUENCE [LARGE SCALE GENOMIC DNA]</scope>
    <source>
        <strain evidence="1 2">C2002001239</strain>
    </source>
</reference>
<dbReference type="AlphaFoldDB" id="A0A369YAQ3"/>
<comment type="caution">
    <text evidence="1">The sequence shown here is derived from an EMBL/GenBank/DDBJ whole genome shotgun (WGS) entry which is preliminary data.</text>
</comment>
<dbReference type="Pfam" id="PF20159">
    <property type="entry name" value="YidB"/>
    <property type="match status" value="1"/>
</dbReference>
<name>A0A369YAQ3_9PAST</name>
<dbReference type="SUPFAM" id="SSF140804">
    <property type="entry name" value="YidB-like"/>
    <property type="match status" value="1"/>
</dbReference>
<dbReference type="InterPro" id="IPR045372">
    <property type="entry name" value="YidB"/>
</dbReference>
<accession>A0A369YAQ3</accession>
<sequence length="156" mass="16617">MRSIFISAESRIGEFMLGNILGSVASSILNNGNNSQSTAINLIKALLQSQGGIEGIIARFQQSGLEGVLKSWISADEPNQPITANQVTEVVGQENMAVAAQEVGVDEKDASDILAQYLPKLVDMITPDGKLPDLKNFNTNDLIAQAAKGMLGNLFK</sequence>
<evidence type="ECO:0000313" key="1">
    <source>
        <dbReference type="EMBL" id="RDE70322.1"/>
    </source>
</evidence>
<proteinExistence type="predicted"/>
<protein>
    <submittedName>
        <fullName evidence="1">DUF937 domain-containing protein</fullName>
    </submittedName>
</protein>
<dbReference type="InterPro" id="IPR027405">
    <property type="entry name" value="YidB-like"/>
</dbReference>
<evidence type="ECO:0000313" key="2">
    <source>
        <dbReference type="Proteomes" id="UP000253872"/>
    </source>
</evidence>